<dbReference type="EMBL" id="LAZR01057822">
    <property type="protein sequence ID" value="KKK71242.1"/>
    <property type="molecule type" value="Genomic_DNA"/>
</dbReference>
<comment type="caution">
    <text evidence="2">The sequence shown here is derived from an EMBL/GenBank/DDBJ whole genome shotgun (WGS) entry which is preliminary data.</text>
</comment>
<feature type="non-terminal residue" evidence="2">
    <location>
        <position position="1"/>
    </location>
</feature>
<proteinExistence type="predicted"/>
<evidence type="ECO:0000256" key="1">
    <source>
        <dbReference type="SAM" id="Phobius"/>
    </source>
</evidence>
<feature type="transmembrane region" description="Helical" evidence="1">
    <location>
        <begin position="36"/>
        <end position="54"/>
    </location>
</feature>
<sequence>IINSYEYQIFKNKYPKLCELAEKDLQDKEKGQWIKIYIYFKLSIFYYIYSYYYFRS</sequence>
<evidence type="ECO:0000313" key="2">
    <source>
        <dbReference type="EMBL" id="KKK71242.1"/>
    </source>
</evidence>
<accession>A0A0F8XQB2</accession>
<name>A0A0F8XQB2_9ZZZZ</name>
<keyword evidence="1" id="KW-1133">Transmembrane helix</keyword>
<reference evidence="2" key="1">
    <citation type="journal article" date="2015" name="Nature">
        <title>Complex archaea that bridge the gap between prokaryotes and eukaryotes.</title>
        <authorList>
            <person name="Spang A."/>
            <person name="Saw J.H."/>
            <person name="Jorgensen S.L."/>
            <person name="Zaremba-Niedzwiedzka K."/>
            <person name="Martijn J."/>
            <person name="Lind A.E."/>
            <person name="van Eijk R."/>
            <person name="Schleper C."/>
            <person name="Guy L."/>
            <person name="Ettema T.J."/>
        </authorList>
    </citation>
    <scope>NUCLEOTIDE SEQUENCE</scope>
</reference>
<organism evidence="2">
    <name type="scientific">marine sediment metagenome</name>
    <dbReference type="NCBI Taxonomy" id="412755"/>
    <lineage>
        <taxon>unclassified sequences</taxon>
        <taxon>metagenomes</taxon>
        <taxon>ecological metagenomes</taxon>
    </lineage>
</organism>
<dbReference type="AlphaFoldDB" id="A0A0F8XQB2"/>
<gene>
    <name evidence="2" type="ORF">LCGC14_2915840</name>
</gene>
<protein>
    <submittedName>
        <fullName evidence="2">Uncharacterized protein</fullName>
    </submittedName>
</protein>
<keyword evidence="1" id="KW-0472">Membrane</keyword>
<keyword evidence="1" id="KW-0812">Transmembrane</keyword>